<name>Q7MKI9_VIBVY</name>
<dbReference type="EMBL" id="BA000037">
    <property type="protein sequence ID" value="BAC94563.1"/>
    <property type="molecule type" value="Genomic_DNA"/>
</dbReference>
<dbReference type="KEGG" id="vvy:VV1799"/>
<evidence type="ECO:0000313" key="1">
    <source>
        <dbReference type="EMBL" id="BAC94563.1"/>
    </source>
</evidence>
<gene>
    <name evidence="1" type="ordered locus">VV1799</name>
</gene>
<sequence length="233" mass="25925">MSFGGESGLRKVGLCGIHPLTRRYVNGVTMKFPDGVVLVHVEALEDQDFYTFAENLNQNSIPAVVNSRPNPGPQACMEWLMPTAIVVGVSTGFLNEMGKDLYQYLKRQLSDLTVNTMKKPRIEPSVYGTSGKINRDNPYSNAFAIYSDTKAGDKFKLLIPKYSLGTDYSRIVGAYLDFLQNYNLGLVSELDIGFDSSKCVYTNTVLVRFNESTNQIEWVNPIQSHIAENAGTE</sequence>
<protein>
    <submittedName>
        <fullName evidence="1">Uncharacterized protein</fullName>
    </submittedName>
</protein>
<dbReference type="Proteomes" id="UP000002675">
    <property type="component" value="Chromosome I"/>
</dbReference>
<organism evidence="1 2">
    <name type="scientific">Vibrio vulnificus (strain YJ016)</name>
    <dbReference type="NCBI Taxonomy" id="196600"/>
    <lineage>
        <taxon>Bacteria</taxon>
        <taxon>Pseudomonadati</taxon>
        <taxon>Pseudomonadota</taxon>
        <taxon>Gammaproteobacteria</taxon>
        <taxon>Vibrionales</taxon>
        <taxon>Vibrionaceae</taxon>
        <taxon>Vibrio</taxon>
    </lineage>
</organism>
<evidence type="ECO:0000313" key="2">
    <source>
        <dbReference type="Proteomes" id="UP000002675"/>
    </source>
</evidence>
<dbReference type="AlphaFoldDB" id="Q7MKI9"/>
<proteinExistence type="predicted"/>
<accession>Q7MKI9</accession>
<reference evidence="1 2" key="1">
    <citation type="journal article" date="2003" name="Genome Res.">
        <title>Comparative genome analysis of Vibrio vulnificus, a marine pathogen.</title>
        <authorList>
            <person name="Chen C.Y."/>
            <person name="Wu K.M."/>
            <person name="Chang Y.C."/>
            <person name="Chang C.H."/>
            <person name="Tsai H.C."/>
            <person name="Liao T.L."/>
            <person name="Liu Y.M."/>
            <person name="Chen H.J."/>
            <person name="Shen A.B."/>
            <person name="Li J.C."/>
            <person name="Su T.L."/>
            <person name="Shao C.P."/>
            <person name="Lee C.T."/>
            <person name="Hor L.I."/>
            <person name="Tsai S.F."/>
        </authorList>
    </citation>
    <scope>NUCLEOTIDE SEQUENCE [LARGE SCALE GENOMIC DNA]</scope>
    <source>
        <strain evidence="1 2">YJ016</strain>
    </source>
</reference>
<dbReference type="HOGENOM" id="CLU_1239721_0_0_6"/>